<evidence type="ECO:0000313" key="20">
    <source>
        <dbReference type="Proteomes" id="UP000030762"/>
    </source>
</evidence>
<evidence type="ECO:0000256" key="11">
    <source>
        <dbReference type="ARBA" id="ARBA00022990"/>
    </source>
</evidence>
<evidence type="ECO:0000256" key="14">
    <source>
        <dbReference type="ARBA" id="ARBA00038540"/>
    </source>
</evidence>
<proteinExistence type="inferred from homology"/>
<dbReference type="InterPro" id="IPR040162">
    <property type="entry name" value="MGST1-like"/>
</dbReference>
<keyword evidence="12" id="KW-0496">Mitochondrion</keyword>
<dbReference type="GO" id="GO:0005741">
    <property type="term" value="C:mitochondrial outer membrane"/>
    <property type="evidence" value="ECO:0007669"/>
    <property type="project" value="UniProtKB-SubCell"/>
</dbReference>
<dbReference type="OMA" id="YISTMIQ"/>
<feature type="transmembrane region" description="Helical" evidence="18">
    <location>
        <begin position="154"/>
        <end position="177"/>
    </location>
</feature>
<dbReference type="EMBL" id="JH767139">
    <property type="protein sequence ID" value="EQC39190.1"/>
    <property type="molecule type" value="Genomic_DNA"/>
</dbReference>
<keyword evidence="8" id="KW-1000">Mitochondrion outer membrane</keyword>
<evidence type="ECO:0000256" key="6">
    <source>
        <dbReference type="ARBA" id="ARBA00022679"/>
    </source>
</evidence>
<comment type="similarity">
    <text evidence="4">Belongs to the MAPEG family.</text>
</comment>
<dbReference type="PANTHER" id="PTHR10689:SF6">
    <property type="entry name" value="MICROSOMAL GLUTATHIONE S-TRANSFERASE 1"/>
    <property type="match status" value="1"/>
</dbReference>
<evidence type="ECO:0000256" key="18">
    <source>
        <dbReference type="SAM" id="Phobius"/>
    </source>
</evidence>
<dbReference type="GO" id="GO:0005789">
    <property type="term" value="C:endoplasmic reticulum membrane"/>
    <property type="evidence" value="ECO:0007669"/>
    <property type="project" value="UniProtKB-SubCell"/>
</dbReference>
<dbReference type="InterPro" id="IPR001129">
    <property type="entry name" value="Membr-assoc_MAPEG"/>
</dbReference>
<gene>
    <name evidence="19" type="ORF">SDRG_03396</name>
</gene>
<evidence type="ECO:0000256" key="15">
    <source>
        <dbReference type="ARBA" id="ARBA00039397"/>
    </source>
</evidence>
<dbReference type="GO" id="GO:0004364">
    <property type="term" value="F:glutathione transferase activity"/>
    <property type="evidence" value="ECO:0007669"/>
    <property type="project" value="UniProtKB-EC"/>
</dbReference>
<dbReference type="AlphaFoldDB" id="T0QYN2"/>
<reference evidence="19 20" key="1">
    <citation type="submission" date="2012-04" db="EMBL/GenBank/DDBJ databases">
        <title>The Genome Sequence of Saprolegnia declina VS20.</title>
        <authorList>
            <consortium name="The Broad Institute Genome Sequencing Platform"/>
            <person name="Russ C."/>
            <person name="Nusbaum C."/>
            <person name="Tyler B."/>
            <person name="van West P."/>
            <person name="Dieguez-Uribeondo J."/>
            <person name="de Bruijn I."/>
            <person name="Tripathy S."/>
            <person name="Jiang R."/>
            <person name="Young S.K."/>
            <person name="Zeng Q."/>
            <person name="Gargeya S."/>
            <person name="Fitzgerald M."/>
            <person name="Haas B."/>
            <person name="Abouelleil A."/>
            <person name="Alvarado L."/>
            <person name="Arachchi H.M."/>
            <person name="Berlin A."/>
            <person name="Chapman S.B."/>
            <person name="Goldberg J."/>
            <person name="Griggs A."/>
            <person name="Gujja S."/>
            <person name="Hansen M."/>
            <person name="Howarth C."/>
            <person name="Imamovic A."/>
            <person name="Larimer J."/>
            <person name="McCowen C."/>
            <person name="Montmayeur A."/>
            <person name="Murphy C."/>
            <person name="Neiman D."/>
            <person name="Pearson M."/>
            <person name="Priest M."/>
            <person name="Roberts A."/>
            <person name="Saif S."/>
            <person name="Shea T."/>
            <person name="Sisk P."/>
            <person name="Sykes S."/>
            <person name="Wortman J."/>
            <person name="Nusbaum C."/>
            <person name="Birren B."/>
        </authorList>
    </citation>
    <scope>NUCLEOTIDE SEQUENCE [LARGE SCALE GENOMIC DNA]</scope>
    <source>
        <strain evidence="19 20">VS20</strain>
    </source>
</reference>
<evidence type="ECO:0000256" key="8">
    <source>
        <dbReference type="ARBA" id="ARBA00022787"/>
    </source>
</evidence>
<name>T0QYN2_SAPDV</name>
<evidence type="ECO:0000256" key="9">
    <source>
        <dbReference type="ARBA" id="ARBA00022824"/>
    </source>
</evidence>
<evidence type="ECO:0000256" key="12">
    <source>
        <dbReference type="ARBA" id="ARBA00023128"/>
    </source>
</evidence>
<sequence length="178" mass="19208">MAALLASVNDTKVLIACSAILTVKFYISTMIQGGKRFAAGTRPPEDQILTNLNPKNQKQSFGVRHEAEAKTDDDSKTKKPLNLTPSDRAIEADLRWERLVRNDLENIPIGLLSAWAAVNSGGNPLVNSVAIVIFTVGRVAHTFAYANSLQPHRAYAWMAGVFGTLVLVGNSIAGIALH</sequence>
<evidence type="ECO:0000256" key="7">
    <source>
        <dbReference type="ARBA" id="ARBA00022692"/>
    </source>
</evidence>
<evidence type="ECO:0000256" key="10">
    <source>
        <dbReference type="ARBA" id="ARBA00022989"/>
    </source>
</evidence>
<evidence type="ECO:0000313" key="19">
    <source>
        <dbReference type="EMBL" id="EQC39190.1"/>
    </source>
</evidence>
<dbReference type="VEuPathDB" id="FungiDB:SDRG_03396"/>
<dbReference type="GeneID" id="19944123"/>
<keyword evidence="10 18" id="KW-1133">Transmembrane helix</keyword>
<evidence type="ECO:0000256" key="5">
    <source>
        <dbReference type="ARBA" id="ARBA00012452"/>
    </source>
</evidence>
<keyword evidence="7 18" id="KW-0812">Transmembrane</keyword>
<protein>
    <recommendedName>
        <fullName evidence="15">Microsomal glutathione S-transferase 1</fullName>
        <ecNumber evidence="5">2.5.1.18</ecNumber>
    </recommendedName>
</protein>
<keyword evidence="11" id="KW-0007">Acetylation</keyword>
<dbReference type="OrthoDB" id="193139at2759"/>
<evidence type="ECO:0000256" key="16">
    <source>
        <dbReference type="ARBA" id="ARBA00049385"/>
    </source>
</evidence>
<feature type="region of interest" description="Disordered" evidence="17">
    <location>
        <begin position="59"/>
        <end position="83"/>
    </location>
</feature>
<evidence type="ECO:0000256" key="2">
    <source>
        <dbReference type="ARBA" id="ARBA00004294"/>
    </source>
</evidence>
<feature type="compositionally biased region" description="Basic and acidic residues" evidence="17">
    <location>
        <begin position="63"/>
        <end position="77"/>
    </location>
</feature>
<dbReference type="EC" id="2.5.1.18" evidence="5"/>
<dbReference type="InterPro" id="IPR023352">
    <property type="entry name" value="MAPEG-like_dom_sf"/>
</dbReference>
<dbReference type="Proteomes" id="UP000030762">
    <property type="component" value="Unassembled WGS sequence"/>
</dbReference>
<evidence type="ECO:0000256" key="3">
    <source>
        <dbReference type="ARBA" id="ARBA00004477"/>
    </source>
</evidence>
<comment type="catalytic activity">
    <reaction evidence="16">
        <text>RX + glutathione = an S-substituted glutathione + a halide anion + H(+)</text>
        <dbReference type="Rhea" id="RHEA:16437"/>
        <dbReference type="ChEBI" id="CHEBI:15378"/>
        <dbReference type="ChEBI" id="CHEBI:16042"/>
        <dbReference type="ChEBI" id="CHEBI:17792"/>
        <dbReference type="ChEBI" id="CHEBI:57925"/>
        <dbReference type="ChEBI" id="CHEBI:90779"/>
        <dbReference type="EC" id="2.5.1.18"/>
    </reaction>
    <physiologicalReaction direction="left-to-right" evidence="16">
        <dbReference type="Rhea" id="RHEA:16438"/>
    </physiologicalReaction>
</comment>
<evidence type="ECO:0000256" key="4">
    <source>
        <dbReference type="ARBA" id="ARBA00010459"/>
    </source>
</evidence>
<accession>T0QYN2</accession>
<evidence type="ECO:0000256" key="17">
    <source>
        <dbReference type="SAM" id="MobiDB-lite"/>
    </source>
</evidence>
<dbReference type="Gene3D" id="1.20.120.550">
    <property type="entry name" value="Membrane associated eicosanoid/glutathione metabolism-like domain"/>
    <property type="match status" value="1"/>
</dbReference>
<evidence type="ECO:0000256" key="13">
    <source>
        <dbReference type="ARBA" id="ARBA00023136"/>
    </source>
</evidence>
<comment type="subcellular location">
    <subcellularLocation>
        <location evidence="3">Endoplasmic reticulum membrane</location>
        <topology evidence="3">Multi-pass membrane protein</topology>
    </subcellularLocation>
    <subcellularLocation>
        <location evidence="2">Mitochondrion outer membrane</location>
    </subcellularLocation>
</comment>
<comment type="subunit">
    <text evidence="14">Homotrimer; The trimer binds only one molecule of glutathione.</text>
</comment>
<organism evidence="19 20">
    <name type="scientific">Saprolegnia diclina (strain VS20)</name>
    <dbReference type="NCBI Taxonomy" id="1156394"/>
    <lineage>
        <taxon>Eukaryota</taxon>
        <taxon>Sar</taxon>
        <taxon>Stramenopiles</taxon>
        <taxon>Oomycota</taxon>
        <taxon>Saprolegniomycetes</taxon>
        <taxon>Saprolegniales</taxon>
        <taxon>Saprolegniaceae</taxon>
        <taxon>Saprolegnia</taxon>
    </lineage>
</organism>
<keyword evidence="6" id="KW-0808">Transferase</keyword>
<dbReference type="eggNOG" id="ENOG502S7NS">
    <property type="taxonomic scope" value="Eukaryota"/>
</dbReference>
<keyword evidence="20" id="KW-1185">Reference proteome</keyword>
<keyword evidence="13 18" id="KW-0472">Membrane</keyword>
<evidence type="ECO:0000256" key="1">
    <source>
        <dbReference type="ARBA" id="ARBA00003701"/>
    </source>
</evidence>
<keyword evidence="9" id="KW-0256">Endoplasmic reticulum</keyword>
<comment type="function">
    <text evidence="1">Conjugation of reduced glutathione to a wide number of exogenous and endogenous hydrophobic electrophiles.</text>
</comment>
<dbReference type="InParanoid" id="T0QYN2"/>
<dbReference type="Pfam" id="PF01124">
    <property type="entry name" value="MAPEG"/>
    <property type="match status" value="1"/>
</dbReference>
<dbReference type="PANTHER" id="PTHR10689">
    <property type="entry name" value="MICROSOMAL GLUTATHIONE S-TRANSFERASE 1"/>
    <property type="match status" value="1"/>
</dbReference>
<dbReference type="SUPFAM" id="SSF161084">
    <property type="entry name" value="MAPEG domain-like"/>
    <property type="match status" value="1"/>
</dbReference>
<dbReference type="RefSeq" id="XP_008607251.1">
    <property type="nucleotide sequence ID" value="XM_008609029.1"/>
</dbReference>